<keyword evidence="2" id="KW-1133">Transmembrane helix</keyword>
<feature type="region of interest" description="Disordered" evidence="1">
    <location>
        <begin position="1"/>
        <end position="22"/>
    </location>
</feature>
<feature type="transmembrane region" description="Helical" evidence="2">
    <location>
        <begin position="33"/>
        <end position="49"/>
    </location>
</feature>
<sequence>MCLKEIHSKINNQSTTKKKKKRYPESNINNIKQFYLLFFIKYLFVFKLFRL</sequence>
<keyword evidence="4" id="KW-1185">Reference proteome</keyword>
<proteinExistence type="predicted"/>
<evidence type="ECO:0000313" key="3">
    <source>
        <dbReference type="EMBL" id="ODV61709.1"/>
    </source>
</evidence>
<gene>
    <name evidence="3" type="ORF">ASCRUDRAFT_75682</name>
</gene>
<evidence type="ECO:0000256" key="2">
    <source>
        <dbReference type="SAM" id="Phobius"/>
    </source>
</evidence>
<dbReference type="RefSeq" id="XP_020048016.1">
    <property type="nucleotide sequence ID" value="XM_020193166.1"/>
</dbReference>
<dbReference type="InParanoid" id="A0A1D2VJB4"/>
<evidence type="ECO:0000256" key="1">
    <source>
        <dbReference type="SAM" id="MobiDB-lite"/>
    </source>
</evidence>
<keyword evidence="2" id="KW-0472">Membrane</keyword>
<keyword evidence="2" id="KW-0812">Transmembrane</keyword>
<dbReference type="GeneID" id="30966802"/>
<name>A0A1D2VJB4_9ASCO</name>
<reference evidence="4" key="1">
    <citation type="submission" date="2016-05" db="EMBL/GenBank/DDBJ databases">
        <title>Comparative genomics of biotechnologically important yeasts.</title>
        <authorList>
            <consortium name="DOE Joint Genome Institute"/>
            <person name="Riley R."/>
            <person name="Haridas S."/>
            <person name="Wolfe K.H."/>
            <person name="Lopes M.R."/>
            <person name="Hittinger C.T."/>
            <person name="Goker M."/>
            <person name="Salamov A."/>
            <person name="Wisecaver J."/>
            <person name="Long T.M."/>
            <person name="Aerts A.L."/>
            <person name="Barry K."/>
            <person name="Choi C."/>
            <person name="Clum A."/>
            <person name="Coughlan A.Y."/>
            <person name="Deshpande S."/>
            <person name="Douglass A.P."/>
            <person name="Hanson S.J."/>
            <person name="Klenk H.-P."/>
            <person name="Labutti K."/>
            <person name="Lapidus A."/>
            <person name="Lindquist E."/>
            <person name="Lipzen A."/>
            <person name="Meier-Kolthoff J.P."/>
            <person name="Ohm R.A."/>
            <person name="Otillar R.P."/>
            <person name="Pangilinan J."/>
            <person name="Peng Y."/>
            <person name="Rokas A."/>
            <person name="Rosa C.A."/>
            <person name="Scheuner C."/>
            <person name="Sibirny A.A."/>
            <person name="Slot J.C."/>
            <person name="Stielow J.B."/>
            <person name="Sun H."/>
            <person name="Kurtzman C.P."/>
            <person name="Blackwell M."/>
            <person name="Grigoriev I.V."/>
            <person name="Jeffries T.W."/>
        </authorList>
    </citation>
    <scope>NUCLEOTIDE SEQUENCE [LARGE SCALE GENOMIC DNA]</scope>
    <source>
        <strain evidence="4">DSM 1968</strain>
    </source>
</reference>
<organism evidence="3 4">
    <name type="scientific">Ascoidea rubescens DSM 1968</name>
    <dbReference type="NCBI Taxonomy" id="1344418"/>
    <lineage>
        <taxon>Eukaryota</taxon>
        <taxon>Fungi</taxon>
        <taxon>Dikarya</taxon>
        <taxon>Ascomycota</taxon>
        <taxon>Saccharomycotina</taxon>
        <taxon>Saccharomycetes</taxon>
        <taxon>Ascoideaceae</taxon>
        <taxon>Ascoidea</taxon>
    </lineage>
</organism>
<protein>
    <submittedName>
        <fullName evidence="3">Uncharacterized protein</fullName>
    </submittedName>
</protein>
<evidence type="ECO:0000313" key="4">
    <source>
        <dbReference type="Proteomes" id="UP000095038"/>
    </source>
</evidence>
<accession>A0A1D2VJB4</accession>
<dbReference type="EMBL" id="KV454479">
    <property type="protein sequence ID" value="ODV61709.1"/>
    <property type="molecule type" value="Genomic_DNA"/>
</dbReference>
<dbReference type="Proteomes" id="UP000095038">
    <property type="component" value="Unassembled WGS sequence"/>
</dbReference>
<dbReference type="AlphaFoldDB" id="A0A1D2VJB4"/>